<accession>A0A1Y1UGX7</accession>
<evidence type="ECO:0000256" key="2">
    <source>
        <dbReference type="SAM" id="MobiDB-lite"/>
    </source>
</evidence>
<feature type="domain" description="Activator of Hsp90 ATPase AHSA1-like N-terminal" evidence="3">
    <location>
        <begin position="18"/>
        <end position="156"/>
    </location>
</feature>
<evidence type="ECO:0000313" key="4">
    <source>
        <dbReference type="EMBL" id="ORX36754.1"/>
    </source>
</evidence>
<name>A0A1Y1UGX7_9TREE</name>
<dbReference type="Gene3D" id="3.15.10.20">
    <property type="entry name" value="Activator of Hsp90 ATPase Aha1, N-terminal domain"/>
    <property type="match status" value="1"/>
</dbReference>
<organism evidence="4 5">
    <name type="scientific">Kockovaella imperatae</name>
    <dbReference type="NCBI Taxonomy" id="4999"/>
    <lineage>
        <taxon>Eukaryota</taxon>
        <taxon>Fungi</taxon>
        <taxon>Dikarya</taxon>
        <taxon>Basidiomycota</taxon>
        <taxon>Agaricomycotina</taxon>
        <taxon>Tremellomycetes</taxon>
        <taxon>Tremellales</taxon>
        <taxon>Cuniculitremaceae</taxon>
        <taxon>Kockovaella</taxon>
    </lineage>
</organism>
<dbReference type="FunCoup" id="A0A1Y1UGX7">
    <property type="interactions" value="712"/>
</dbReference>
<gene>
    <name evidence="4" type="ORF">BD324DRAFT_580018</name>
</gene>
<proteinExistence type="inferred from homology"/>
<sequence length="336" mass="35878">MGEPKPLTAYQQTYHWRNKNCGPWAREWIKKSVPGIKVEDGKQRVEVDEVTSVSGDCDLGQRKGKLLTIYDLEVELSWTGSDAEGSEVKGKIKCPEVSHEAIDGLSEYVYEITITTPSPANSSANALSSFVRSDLLPRLSEKFNSLRPALLEAHGGPSDEATSGVSTPQNQHYSPAPPGSANASSTTSATGATAKSAPVTSPSTTTPKPALTGTKVVEVKAELQASAADLWGLLTDQSKIPMWSRAEAKFSPSPDSSYTLFGGNVTGKIVSAEAPTKLVTTWQLKKSNWPSDHFATMTIVLDQGSNSTNVTFTLDGVPAGQEGELENALDGFYIRG</sequence>
<dbReference type="GeneID" id="33555229"/>
<dbReference type="GO" id="GO:0001671">
    <property type="term" value="F:ATPase activator activity"/>
    <property type="evidence" value="ECO:0007669"/>
    <property type="project" value="InterPro"/>
</dbReference>
<dbReference type="EMBL" id="NBSH01000007">
    <property type="protein sequence ID" value="ORX36754.1"/>
    <property type="molecule type" value="Genomic_DNA"/>
</dbReference>
<evidence type="ECO:0000256" key="1">
    <source>
        <dbReference type="ARBA" id="ARBA00006817"/>
    </source>
</evidence>
<dbReference type="Pfam" id="PF08327">
    <property type="entry name" value="AHSA1"/>
    <property type="match status" value="1"/>
</dbReference>
<dbReference type="InterPro" id="IPR036338">
    <property type="entry name" value="Aha1"/>
</dbReference>
<dbReference type="STRING" id="4999.A0A1Y1UGX7"/>
<feature type="compositionally biased region" description="Polar residues" evidence="2">
    <location>
        <begin position="160"/>
        <end position="173"/>
    </location>
</feature>
<dbReference type="InterPro" id="IPR023393">
    <property type="entry name" value="START-like_dom_sf"/>
</dbReference>
<dbReference type="InterPro" id="IPR013538">
    <property type="entry name" value="ASHA1/2-like_C"/>
</dbReference>
<dbReference type="GO" id="GO:0051087">
    <property type="term" value="F:protein-folding chaperone binding"/>
    <property type="evidence" value="ECO:0007669"/>
    <property type="project" value="InterPro"/>
</dbReference>
<dbReference type="OrthoDB" id="567237at2759"/>
<reference evidence="4 5" key="1">
    <citation type="submission" date="2017-03" db="EMBL/GenBank/DDBJ databases">
        <title>Widespread Adenine N6-methylation of Active Genes in Fungi.</title>
        <authorList>
            <consortium name="DOE Joint Genome Institute"/>
            <person name="Mondo S.J."/>
            <person name="Dannebaum R.O."/>
            <person name="Kuo R.C."/>
            <person name="Louie K.B."/>
            <person name="Bewick A.J."/>
            <person name="Labutti K."/>
            <person name="Haridas S."/>
            <person name="Kuo A."/>
            <person name="Salamov A."/>
            <person name="Ahrendt S.R."/>
            <person name="Lau R."/>
            <person name="Bowen B.P."/>
            <person name="Lipzen A."/>
            <person name="Sullivan W."/>
            <person name="Andreopoulos W.B."/>
            <person name="Clum A."/>
            <person name="Lindquist E."/>
            <person name="Daum C."/>
            <person name="Northen T.R."/>
            <person name="Ramamoorthy G."/>
            <person name="Schmitz R.J."/>
            <person name="Gryganskyi A."/>
            <person name="Culley D."/>
            <person name="Magnuson J."/>
            <person name="James T.Y."/>
            <person name="O'Malley M.A."/>
            <person name="Stajich J.E."/>
            <person name="Spatafora J.W."/>
            <person name="Visel A."/>
            <person name="Grigoriev I.V."/>
        </authorList>
    </citation>
    <scope>NUCLEOTIDE SEQUENCE [LARGE SCALE GENOMIC DNA]</scope>
    <source>
        <strain evidence="4 5">NRRL Y-17943</strain>
    </source>
</reference>
<evidence type="ECO:0000259" key="3">
    <source>
        <dbReference type="SMART" id="SM01000"/>
    </source>
</evidence>
<evidence type="ECO:0000313" key="5">
    <source>
        <dbReference type="Proteomes" id="UP000193218"/>
    </source>
</evidence>
<feature type="compositionally biased region" description="Low complexity" evidence="2">
    <location>
        <begin position="179"/>
        <end position="210"/>
    </location>
</feature>
<dbReference type="Proteomes" id="UP000193218">
    <property type="component" value="Unassembled WGS sequence"/>
</dbReference>
<dbReference type="RefSeq" id="XP_021870823.1">
    <property type="nucleotide sequence ID" value="XM_022013421.1"/>
</dbReference>
<dbReference type="InParanoid" id="A0A1Y1UGX7"/>
<protein>
    <submittedName>
        <fullName evidence="4">Putative chaperone activator</fullName>
    </submittedName>
</protein>
<dbReference type="PANTHER" id="PTHR13009:SF22">
    <property type="entry name" value="LD43819P"/>
    <property type="match status" value="1"/>
</dbReference>
<dbReference type="Pfam" id="PF09229">
    <property type="entry name" value="Aha1_N"/>
    <property type="match status" value="1"/>
</dbReference>
<dbReference type="InterPro" id="IPR015310">
    <property type="entry name" value="AHSA1-like_N"/>
</dbReference>
<dbReference type="AlphaFoldDB" id="A0A1Y1UGX7"/>
<comment type="similarity">
    <text evidence="1">Belongs to the AHA1 family.</text>
</comment>
<dbReference type="SUPFAM" id="SSF55961">
    <property type="entry name" value="Bet v1-like"/>
    <property type="match status" value="1"/>
</dbReference>
<dbReference type="Gene3D" id="3.30.530.20">
    <property type="match status" value="1"/>
</dbReference>
<dbReference type="SMART" id="SM01000">
    <property type="entry name" value="Aha1_N"/>
    <property type="match status" value="1"/>
</dbReference>
<comment type="caution">
    <text evidence="4">The sequence shown here is derived from an EMBL/GenBank/DDBJ whole genome shotgun (WGS) entry which is preliminary data.</text>
</comment>
<dbReference type="GO" id="GO:0006457">
    <property type="term" value="P:protein folding"/>
    <property type="evidence" value="ECO:0007669"/>
    <property type="project" value="TreeGrafter"/>
</dbReference>
<feature type="region of interest" description="Disordered" evidence="2">
    <location>
        <begin position="151"/>
        <end position="210"/>
    </location>
</feature>
<dbReference type="SUPFAM" id="SSF103111">
    <property type="entry name" value="Activator of Hsp90 ATPase, Aha1"/>
    <property type="match status" value="1"/>
</dbReference>
<dbReference type="GO" id="GO:0005829">
    <property type="term" value="C:cytosol"/>
    <property type="evidence" value="ECO:0007669"/>
    <property type="project" value="TreeGrafter"/>
</dbReference>
<dbReference type="PANTHER" id="PTHR13009">
    <property type="entry name" value="HEAT SHOCK PROTEIN 90 HSP90 CO-CHAPERONE AHA-1"/>
    <property type="match status" value="1"/>
</dbReference>
<keyword evidence="5" id="KW-1185">Reference proteome</keyword>